<comment type="caution">
    <text evidence="6">The sequence shown here is derived from an EMBL/GenBank/DDBJ whole genome shotgun (WGS) entry which is preliminary data.</text>
</comment>
<comment type="subcellular location">
    <subcellularLocation>
        <location evidence="1">Membrane</location>
        <topology evidence="1">Multi-pass membrane protein</topology>
    </subcellularLocation>
</comment>
<evidence type="ECO:0000256" key="5">
    <source>
        <dbReference type="SAM" id="Phobius"/>
    </source>
</evidence>
<reference evidence="6 7" key="1">
    <citation type="submission" date="2024-07" db="EMBL/GenBank/DDBJ databases">
        <title>Section-level genome sequencing and comparative genomics of Aspergillus sections Usti and Cavernicolus.</title>
        <authorList>
            <consortium name="Lawrence Berkeley National Laboratory"/>
            <person name="Nybo J.L."/>
            <person name="Vesth T.C."/>
            <person name="Theobald S."/>
            <person name="Frisvad J.C."/>
            <person name="Larsen T.O."/>
            <person name="Kjaerboelling I."/>
            <person name="Rothschild-Mancinelli K."/>
            <person name="Lyhne E.K."/>
            <person name="Kogle M.E."/>
            <person name="Barry K."/>
            <person name="Clum A."/>
            <person name="Na H."/>
            <person name="Ledsgaard L."/>
            <person name="Lin J."/>
            <person name="Lipzen A."/>
            <person name="Kuo A."/>
            <person name="Riley R."/>
            <person name="Mondo S."/>
            <person name="Labutti K."/>
            <person name="Haridas S."/>
            <person name="Pangalinan J."/>
            <person name="Salamov A.A."/>
            <person name="Simmons B.A."/>
            <person name="Magnuson J.K."/>
            <person name="Chen J."/>
            <person name="Drula E."/>
            <person name="Henrissat B."/>
            <person name="Wiebenga A."/>
            <person name="Lubbers R.J."/>
            <person name="Gomes A.C."/>
            <person name="Makela M.R."/>
            <person name="Stajich J."/>
            <person name="Grigoriev I.V."/>
            <person name="Mortensen U.H."/>
            <person name="De Vries R.P."/>
            <person name="Baker S.E."/>
            <person name="Andersen M.R."/>
        </authorList>
    </citation>
    <scope>NUCLEOTIDE SEQUENCE [LARGE SCALE GENOMIC DNA]</scope>
    <source>
        <strain evidence="6 7">CBS 588.65</strain>
    </source>
</reference>
<evidence type="ECO:0008006" key="8">
    <source>
        <dbReference type="Google" id="ProtNLM"/>
    </source>
</evidence>
<gene>
    <name evidence="6" type="ORF">BJX63DRAFT_280885</name>
</gene>
<feature type="transmembrane region" description="Helical" evidence="5">
    <location>
        <begin position="21"/>
        <end position="40"/>
    </location>
</feature>
<evidence type="ECO:0000256" key="3">
    <source>
        <dbReference type="ARBA" id="ARBA00022989"/>
    </source>
</evidence>
<evidence type="ECO:0000313" key="7">
    <source>
        <dbReference type="Proteomes" id="UP001610334"/>
    </source>
</evidence>
<feature type="transmembrane region" description="Helical" evidence="5">
    <location>
        <begin position="52"/>
        <end position="74"/>
    </location>
</feature>
<keyword evidence="7" id="KW-1185">Reference proteome</keyword>
<sequence>MRSLVALNCVIDCYKEAASEAIVAVILIRNTMGFVITYAVPPMISSIGLQNAFILVGCLSSAIWATSFLVIWVGKSWRAHSSQMYWRTVEAYNLQAHLYMDLSVV</sequence>
<evidence type="ECO:0000256" key="2">
    <source>
        <dbReference type="ARBA" id="ARBA00022692"/>
    </source>
</evidence>
<dbReference type="Proteomes" id="UP001610334">
    <property type="component" value="Unassembled WGS sequence"/>
</dbReference>
<evidence type="ECO:0000313" key="6">
    <source>
        <dbReference type="EMBL" id="KAL2820699.1"/>
    </source>
</evidence>
<name>A0ABR4HYY5_9EURO</name>
<dbReference type="PANTHER" id="PTHR23502">
    <property type="entry name" value="MAJOR FACILITATOR SUPERFAMILY"/>
    <property type="match status" value="1"/>
</dbReference>
<evidence type="ECO:0000256" key="4">
    <source>
        <dbReference type="ARBA" id="ARBA00023136"/>
    </source>
</evidence>
<keyword evidence="3 5" id="KW-1133">Transmembrane helix</keyword>
<keyword evidence="2 5" id="KW-0812">Transmembrane</keyword>
<proteinExistence type="predicted"/>
<dbReference type="EMBL" id="JBFXLT010000006">
    <property type="protein sequence ID" value="KAL2820699.1"/>
    <property type="molecule type" value="Genomic_DNA"/>
</dbReference>
<keyword evidence="4 5" id="KW-0472">Membrane</keyword>
<accession>A0ABR4HYY5</accession>
<evidence type="ECO:0000256" key="1">
    <source>
        <dbReference type="ARBA" id="ARBA00004141"/>
    </source>
</evidence>
<organism evidence="6 7">
    <name type="scientific">Aspergillus granulosus</name>
    <dbReference type="NCBI Taxonomy" id="176169"/>
    <lineage>
        <taxon>Eukaryota</taxon>
        <taxon>Fungi</taxon>
        <taxon>Dikarya</taxon>
        <taxon>Ascomycota</taxon>
        <taxon>Pezizomycotina</taxon>
        <taxon>Eurotiomycetes</taxon>
        <taxon>Eurotiomycetidae</taxon>
        <taxon>Eurotiales</taxon>
        <taxon>Aspergillaceae</taxon>
        <taxon>Aspergillus</taxon>
        <taxon>Aspergillus subgen. Nidulantes</taxon>
    </lineage>
</organism>
<protein>
    <recommendedName>
        <fullName evidence="8">Major facilitator superfamily (MFS) profile domain-containing protein</fullName>
    </recommendedName>
</protein>
<dbReference type="PANTHER" id="PTHR23502:SF34">
    <property type="entry name" value="PROTEIN HOL1"/>
    <property type="match status" value="1"/>
</dbReference>